<evidence type="ECO:0000256" key="3">
    <source>
        <dbReference type="ARBA" id="ARBA00022448"/>
    </source>
</evidence>
<comment type="function">
    <text evidence="8">Part of an ABC transporter complex. Transmembrane domains (TMD) form a pore in the inner membrane and the ATP-binding domain (NBD) is responsible for energy generation.</text>
</comment>
<keyword evidence="4" id="KW-1003">Cell membrane</keyword>
<dbReference type="PROSITE" id="PS50893">
    <property type="entry name" value="ABC_TRANSPORTER_2"/>
    <property type="match status" value="1"/>
</dbReference>
<dbReference type="SUPFAM" id="SSF52540">
    <property type="entry name" value="P-loop containing nucleoside triphosphate hydrolases"/>
    <property type="match status" value="1"/>
</dbReference>
<sequence length="243" mass="26460">MAVVFFNVHKSFSGKKVLKGISCEIANNKSTVILGCSGSGKTTMAKIINGLVYPDSGSVLVDGLSLLPKNIKAIRNKIGFVLQSCNLFHNMNVIENIVYAPVHVMGKSAAETKVKANILLEKFGLINLQMNNVNSLSGGQKQRVAIIRSLIMDIKLLVMDEPTANLDPTMKEKFIQTVSELRKSNIGIIMVTHDVMLAQKIAENVIFVADGHVVENASSHDFFSPNFLHNDDVSSFLQFAGLG</sequence>
<keyword evidence="7" id="KW-0472">Membrane</keyword>
<dbReference type="PANTHER" id="PTHR43166:SF9">
    <property type="entry name" value="GLUTAMATE_ASPARTATE IMPORT ATP-BINDING PROTEIN GLTL"/>
    <property type="match status" value="1"/>
</dbReference>
<dbReference type="RefSeq" id="WP_338363546.1">
    <property type="nucleotide sequence ID" value="NZ_CAWVOK010000007.1"/>
</dbReference>
<dbReference type="PROSITE" id="PS00211">
    <property type="entry name" value="ABC_TRANSPORTER_1"/>
    <property type="match status" value="1"/>
</dbReference>
<evidence type="ECO:0000256" key="7">
    <source>
        <dbReference type="ARBA" id="ARBA00023136"/>
    </source>
</evidence>
<comment type="similarity">
    <text evidence="2">Belongs to the ABC transporter superfamily.</text>
</comment>
<keyword evidence="6 10" id="KW-0067">ATP-binding</keyword>
<dbReference type="InterPro" id="IPR017871">
    <property type="entry name" value="ABC_transporter-like_CS"/>
</dbReference>
<evidence type="ECO:0000259" key="9">
    <source>
        <dbReference type="PROSITE" id="PS50893"/>
    </source>
</evidence>
<dbReference type="Proteomes" id="UP001314181">
    <property type="component" value="Unassembled WGS sequence"/>
</dbReference>
<feature type="domain" description="ABC transporter" evidence="9">
    <location>
        <begin position="3"/>
        <end position="235"/>
    </location>
</feature>
<dbReference type="Gene3D" id="3.40.50.300">
    <property type="entry name" value="P-loop containing nucleotide triphosphate hydrolases"/>
    <property type="match status" value="1"/>
</dbReference>
<proteinExistence type="inferred from homology"/>
<evidence type="ECO:0000256" key="8">
    <source>
        <dbReference type="ARBA" id="ARBA00024725"/>
    </source>
</evidence>
<evidence type="ECO:0000256" key="6">
    <source>
        <dbReference type="ARBA" id="ARBA00022840"/>
    </source>
</evidence>
<comment type="subcellular location">
    <subcellularLocation>
        <location evidence="1">Cell membrane</location>
        <topology evidence="1">Peripheral membrane protein</topology>
    </subcellularLocation>
</comment>
<protein>
    <submittedName>
        <fullName evidence="10">Polar amino acid ABC transporter ATP-binding protein</fullName>
    </submittedName>
</protein>
<evidence type="ECO:0000256" key="1">
    <source>
        <dbReference type="ARBA" id="ARBA00004202"/>
    </source>
</evidence>
<evidence type="ECO:0000313" key="10">
    <source>
        <dbReference type="EMBL" id="CAK8162478.1"/>
    </source>
</evidence>
<dbReference type="EMBL" id="CAWVOK010000007">
    <property type="protein sequence ID" value="CAK8162478.1"/>
    <property type="molecule type" value="Genomic_DNA"/>
</dbReference>
<dbReference type="InterPro" id="IPR027417">
    <property type="entry name" value="P-loop_NTPase"/>
</dbReference>
<dbReference type="SMART" id="SM00382">
    <property type="entry name" value="AAA"/>
    <property type="match status" value="1"/>
</dbReference>
<evidence type="ECO:0000256" key="2">
    <source>
        <dbReference type="ARBA" id="ARBA00005417"/>
    </source>
</evidence>
<dbReference type="InterPro" id="IPR003439">
    <property type="entry name" value="ABC_transporter-like_ATP-bd"/>
</dbReference>
<accession>A0ABM9N7D3</accession>
<gene>
    <name evidence="10" type="ORF">CAXC1_160008</name>
</gene>
<keyword evidence="5" id="KW-0547">Nucleotide-binding</keyword>
<keyword evidence="3" id="KW-0813">Transport</keyword>
<dbReference type="InterPro" id="IPR003593">
    <property type="entry name" value="AAA+_ATPase"/>
</dbReference>
<evidence type="ECO:0000313" key="11">
    <source>
        <dbReference type="Proteomes" id="UP001314181"/>
    </source>
</evidence>
<dbReference type="InterPro" id="IPR050086">
    <property type="entry name" value="MetN_ABC_transporter-like"/>
</dbReference>
<organism evidence="10 11">
    <name type="scientific">Candidatus Xenohaliotis californiensis</name>
    <dbReference type="NCBI Taxonomy" id="84677"/>
    <lineage>
        <taxon>Bacteria</taxon>
        <taxon>Pseudomonadati</taxon>
        <taxon>Pseudomonadota</taxon>
        <taxon>Alphaproteobacteria</taxon>
        <taxon>Rickettsiales</taxon>
        <taxon>Anaplasmataceae</taxon>
        <taxon>Candidatus Xenohaliotis</taxon>
    </lineage>
</organism>
<dbReference type="Pfam" id="PF00005">
    <property type="entry name" value="ABC_tran"/>
    <property type="match status" value="1"/>
</dbReference>
<name>A0ABM9N7D3_9RICK</name>
<keyword evidence="11" id="KW-1185">Reference proteome</keyword>
<dbReference type="PANTHER" id="PTHR43166">
    <property type="entry name" value="AMINO ACID IMPORT ATP-BINDING PROTEIN"/>
    <property type="match status" value="1"/>
</dbReference>
<evidence type="ECO:0000256" key="4">
    <source>
        <dbReference type="ARBA" id="ARBA00022475"/>
    </source>
</evidence>
<reference evidence="10 11" key="1">
    <citation type="submission" date="2024-01" db="EMBL/GenBank/DDBJ databases">
        <authorList>
            <person name="Kunselman E."/>
        </authorList>
    </citation>
    <scope>NUCLEOTIDE SEQUENCE [LARGE SCALE GENOMIC DNA]</scope>
    <source>
        <strain evidence="10">2 abalone samples</strain>
    </source>
</reference>
<comment type="caution">
    <text evidence="10">The sequence shown here is derived from an EMBL/GenBank/DDBJ whole genome shotgun (WGS) entry which is preliminary data.</text>
</comment>
<evidence type="ECO:0000256" key="5">
    <source>
        <dbReference type="ARBA" id="ARBA00022741"/>
    </source>
</evidence>
<dbReference type="GO" id="GO:0005524">
    <property type="term" value="F:ATP binding"/>
    <property type="evidence" value="ECO:0007669"/>
    <property type="project" value="UniProtKB-KW"/>
</dbReference>